<dbReference type="InterPro" id="IPR016195">
    <property type="entry name" value="Pol/histidinol_Pase-like"/>
</dbReference>
<reference evidence="2 3" key="1">
    <citation type="journal article" date="2015" name="Nature">
        <title>rRNA introns, odd ribosomes, and small enigmatic genomes across a large radiation of phyla.</title>
        <authorList>
            <person name="Brown C.T."/>
            <person name="Hug L.A."/>
            <person name="Thomas B.C."/>
            <person name="Sharon I."/>
            <person name="Castelle C.J."/>
            <person name="Singh A."/>
            <person name="Wilkins M.J."/>
            <person name="Williams K.H."/>
            <person name="Banfield J.F."/>
        </authorList>
    </citation>
    <scope>NUCLEOTIDE SEQUENCE [LARGE SCALE GENOMIC DNA]</scope>
</reference>
<dbReference type="InterPro" id="IPR004013">
    <property type="entry name" value="PHP_dom"/>
</dbReference>
<dbReference type="InterPro" id="IPR003141">
    <property type="entry name" value="Pol/His_phosphatase_N"/>
</dbReference>
<dbReference type="AlphaFoldDB" id="A0A0G0Q1U0"/>
<evidence type="ECO:0000313" key="3">
    <source>
        <dbReference type="Proteomes" id="UP000033935"/>
    </source>
</evidence>
<dbReference type="Pfam" id="PF02811">
    <property type="entry name" value="PHP"/>
    <property type="match status" value="1"/>
</dbReference>
<dbReference type="PANTHER" id="PTHR42924:SF3">
    <property type="entry name" value="POLYMERASE_HISTIDINOL PHOSPHATASE N-TERMINAL DOMAIN-CONTAINING PROTEIN"/>
    <property type="match status" value="1"/>
</dbReference>
<dbReference type="Gene3D" id="3.20.20.140">
    <property type="entry name" value="Metal-dependent hydrolases"/>
    <property type="match status" value="1"/>
</dbReference>
<dbReference type="PANTHER" id="PTHR42924">
    <property type="entry name" value="EXONUCLEASE"/>
    <property type="match status" value="1"/>
</dbReference>
<dbReference type="GO" id="GO:0035312">
    <property type="term" value="F:5'-3' DNA exonuclease activity"/>
    <property type="evidence" value="ECO:0007669"/>
    <property type="project" value="TreeGrafter"/>
</dbReference>
<protein>
    <submittedName>
        <fullName evidence="2">PHP domain protein</fullName>
    </submittedName>
</protein>
<name>A0A0G0Q1U0_9BACT</name>
<comment type="caution">
    <text evidence="2">The sequence shown here is derived from an EMBL/GenBank/DDBJ whole genome shotgun (WGS) entry which is preliminary data.</text>
</comment>
<organism evidence="2 3">
    <name type="scientific">Candidatus Uhrbacteria bacterium GW2011_GWF2_39_13</name>
    <dbReference type="NCBI Taxonomy" id="1618995"/>
    <lineage>
        <taxon>Bacteria</taxon>
        <taxon>Candidatus Uhriibacteriota</taxon>
    </lineage>
</organism>
<proteinExistence type="predicted"/>
<dbReference type="Proteomes" id="UP000033935">
    <property type="component" value="Unassembled WGS sequence"/>
</dbReference>
<dbReference type="GO" id="GO:0004534">
    <property type="term" value="F:5'-3' RNA exonuclease activity"/>
    <property type="evidence" value="ECO:0007669"/>
    <property type="project" value="TreeGrafter"/>
</dbReference>
<dbReference type="SMART" id="SM00481">
    <property type="entry name" value="POLIIIAc"/>
    <property type="match status" value="1"/>
</dbReference>
<sequence>MELKKQPLASYDLHLHTFWSYDGCTSVEYYFQRALELKLRAIAITEHFTMDSLPDIITASKKYPAVRFIPSVEMTVTCSVGAVDILCFGMPLEIPTEIEEIFERYRQWQRDCGEAFSRGMTELGFNYSKNERLKLLKKYRPANVIEKQGVTHVYGQSAYFINAGYIKSGDDAKLLKEKIRIPEYPQAREILPAFKRCGALIAIAHPTHYFNRNDIERMDELRDELSFEGIECAHDLIPMELTHFYRDYCLKHGLFSSGGSDSHSDPDNPKIHIGTQHEFARHIGEQE</sequence>
<dbReference type="SUPFAM" id="SSF89550">
    <property type="entry name" value="PHP domain-like"/>
    <property type="match status" value="1"/>
</dbReference>
<dbReference type="InterPro" id="IPR052018">
    <property type="entry name" value="PHP_domain"/>
</dbReference>
<accession>A0A0G0Q1U0</accession>
<gene>
    <name evidence="2" type="ORF">UT30_C0008G0027</name>
</gene>
<evidence type="ECO:0000259" key="1">
    <source>
        <dbReference type="SMART" id="SM00481"/>
    </source>
</evidence>
<dbReference type="CDD" id="cd07432">
    <property type="entry name" value="PHP_HisPPase"/>
    <property type="match status" value="1"/>
</dbReference>
<evidence type="ECO:0000313" key="2">
    <source>
        <dbReference type="EMBL" id="KKR04405.1"/>
    </source>
</evidence>
<feature type="domain" description="Polymerase/histidinol phosphatase N-terminal" evidence="1">
    <location>
        <begin position="11"/>
        <end position="78"/>
    </location>
</feature>
<dbReference type="EMBL" id="LBWG01000008">
    <property type="protein sequence ID" value="KKR04405.1"/>
    <property type="molecule type" value="Genomic_DNA"/>
</dbReference>